<dbReference type="InterPro" id="IPR002347">
    <property type="entry name" value="SDR_fam"/>
</dbReference>
<evidence type="ECO:0008006" key="6">
    <source>
        <dbReference type="Google" id="ProtNLM"/>
    </source>
</evidence>
<dbReference type="Proteomes" id="UP000194127">
    <property type="component" value="Unassembled WGS sequence"/>
</dbReference>
<reference evidence="4 5" key="1">
    <citation type="submission" date="2017-04" db="EMBL/GenBank/DDBJ databases">
        <title>Genome Sequence of the Model Brown-Rot Fungus Postia placenta SB12.</title>
        <authorList>
            <consortium name="DOE Joint Genome Institute"/>
            <person name="Gaskell J."/>
            <person name="Kersten P."/>
            <person name="Larrondo L.F."/>
            <person name="Canessa P."/>
            <person name="Martinez D."/>
            <person name="Hibbett D."/>
            <person name="Schmoll M."/>
            <person name="Kubicek C.P."/>
            <person name="Martinez A.T."/>
            <person name="Yadav J."/>
            <person name="Master E."/>
            <person name="Magnuson J.K."/>
            <person name="James T."/>
            <person name="Yaver D."/>
            <person name="Berka R."/>
            <person name="Labutti K."/>
            <person name="Lipzen A."/>
            <person name="Aerts A."/>
            <person name="Barry K."/>
            <person name="Henrissat B."/>
            <person name="Blanchette R."/>
            <person name="Grigoriev I."/>
            <person name="Cullen D."/>
        </authorList>
    </citation>
    <scope>NUCLEOTIDE SEQUENCE [LARGE SCALE GENOMIC DNA]</scope>
    <source>
        <strain evidence="4 5">MAD-698-R-SB12</strain>
    </source>
</reference>
<dbReference type="Gene3D" id="3.40.50.720">
    <property type="entry name" value="NAD(P)-binding Rossmann-like Domain"/>
    <property type="match status" value="1"/>
</dbReference>
<dbReference type="PANTHER" id="PTHR43976">
    <property type="entry name" value="SHORT CHAIN DEHYDROGENASE"/>
    <property type="match status" value="1"/>
</dbReference>
<keyword evidence="5" id="KW-1185">Reference proteome</keyword>
<keyword evidence="2" id="KW-0560">Oxidoreductase</keyword>
<dbReference type="STRING" id="670580.A0A1X6NDM1"/>
<sequence length="282" mass="30786">MSSAKVWFVTGASSGFGLHVTECALRHGDKVVATLRRPPMLAELAAQYPSSQLLVLKMDVTEAEDVSKAFADAKAHFGRIDVVFNNAGLGHMGELEGTPEEFARAVLEVNFWGAVKVTKEAVRFFREENNPQGGLLLQNSSMMGLIASQCTPFYVAAKWALEGATQSLSMELDPAWNIKLILVEPGWFRTGIASAALRAPVHPAYKESPGVVKFREWAATNPLEPGDPAKAAEAILKIADLPDPPLRFPLGRDCIASVKNRDDKLRDVIEEYGHWSDGLDVE</sequence>
<proteinExistence type="inferred from homology"/>
<dbReference type="PANTHER" id="PTHR43976:SF16">
    <property type="entry name" value="SHORT-CHAIN DEHYDROGENASE_REDUCTASE FAMILY PROTEIN"/>
    <property type="match status" value="1"/>
</dbReference>
<dbReference type="PRINTS" id="PR00080">
    <property type="entry name" value="SDRFAMILY"/>
</dbReference>
<dbReference type="InterPro" id="IPR036291">
    <property type="entry name" value="NAD(P)-bd_dom_sf"/>
</dbReference>
<dbReference type="InterPro" id="IPR051911">
    <property type="entry name" value="SDR_oxidoreductase"/>
</dbReference>
<dbReference type="SUPFAM" id="SSF51735">
    <property type="entry name" value="NAD(P)-binding Rossmann-fold domains"/>
    <property type="match status" value="1"/>
</dbReference>
<dbReference type="EMBL" id="KZ110592">
    <property type="protein sequence ID" value="OSX66735.1"/>
    <property type="molecule type" value="Genomic_DNA"/>
</dbReference>
<accession>A0A1X6NDM1</accession>
<dbReference type="RefSeq" id="XP_024343529.1">
    <property type="nucleotide sequence ID" value="XM_024487932.1"/>
</dbReference>
<dbReference type="OrthoDB" id="1274115at2759"/>
<evidence type="ECO:0000313" key="4">
    <source>
        <dbReference type="EMBL" id="OSX66735.1"/>
    </source>
</evidence>
<dbReference type="PRINTS" id="PR00081">
    <property type="entry name" value="GDHRDH"/>
</dbReference>
<dbReference type="CDD" id="cd05374">
    <property type="entry name" value="17beta-HSD-like_SDR_c"/>
    <property type="match status" value="1"/>
</dbReference>
<comment type="similarity">
    <text evidence="1 3">Belongs to the short-chain dehydrogenases/reductases (SDR) family.</text>
</comment>
<evidence type="ECO:0000313" key="5">
    <source>
        <dbReference type="Proteomes" id="UP000194127"/>
    </source>
</evidence>
<dbReference type="GO" id="GO:0016491">
    <property type="term" value="F:oxidoreductase activity"/>
    <property type="evidence" value="ECO:0007669"/>
    <property type="project" value="UniProtKB-KW"/>
</dbReference>
<dbReference type="Pfam" id="PF00106">
    <property type="entry name" value="adh_short"/>
    <property type="match status" value="1"/>
</dbReference>
<dbReference type="GeneID" id="36332881"/>
<evidence type="ECO:0000256" key="3">
    <source>
        <dbReference type="RuleBase" id="RU000363"/>
    </source>
</evidence>
<protein>
    <recommendedName>
        <fullName evidence="6">NAD(P)-binding protein</fullName>
    </recommendedName>
</protein>
<name>A0A1X6NDM1_9APHY</name>
<gene>
    <name evidence="4" type="ORF">POSPLADRAFT_1166698</name>
</gene>
<evidence type="ECO:0000256" key="1">
    <source>
        <dbReference type="ARBA" id="ARBA00006484"/>
    </source>
</evidence>
<dbReference type="AlphaFoldDB" id="A0A1X6NDM1"/>
<evidence type="ECO:0000256" key="2">
    <source>
        <dbReference type="ARBA" id="ARBA00023002"/>
    </source>
</evidence>
<organism evidence="4 5">
    <name type="scientific">Postia placenta MAD-698-R-SB12</name>
    <dbReference type="NCBI Taxonomy" id="670580"/>
    <lineage>
        <taxon>Eukaryota</taxon>
        <taxon>Fungi</taxon>
        <taxon>Dikarya</taxon>
        <taxon>Basidiomycota</taxon>
        <taxon>Agaricomycotina</taxon>
        <taxon>Agaricomycetes</taxon>
        <taxon>Polyporales</taxon>
        <taxon>Adustoporiaceae</taxon>
        <taxon>Rhodonia</taxon>
    </lineage>
</organism>